<evidence type="ECO:0000259" key="7">
    <source>
        <dbReference type="PROSITE" id="PS51510"/>
    </source>
</evidence>
<dbReference type="PROSITE" id="PS00112">
    <property type="entry name" value="PHOSPHAGEN_KINASE"/>
    <property type="match status" value="1"/>
</dbReference>
<dbReference type="RefSeq" id="WP_163961865.1">
    <property type="nucleotide sequence ID" value="NZ_JAAGNX010000001.1"/>
</dbReference>
<gene>
    <name evidence="8" type="ORF">G0Q06_01780</name>
</gene>
<comment type="similarity">
    <text evidence="5 6">Belongs to the ATP:guanido phosphotransferase family.</text>
</comment>
<dbReference type="PANTHER" id="PTHR11547">
    <property type="entry name" value="ARGININE OR CREATINE KINASE"/>
    <property type="match status" value="1"/>
</dbReference>
<dbReference type="InterPro" id="IPR022415">
    <property type="entry name" value="ATP-guanido_PTrfase_AS"/>
</dbReference>
<keyword evidence="9" id="KW-1185">Reference proteome</keyword>
<dbReference type="GO" id="GO:0005615">
    <property type="term" value="C:extracellular space"/>
    <property type="evidence" value="ECO:0007669"/>
    <property type="project" value="TreeGrafter"/>
</dbReference>
<dbReference type="InterPro" id="IPR014746">
    <property type="entry name" value="Gln_synth/guanido_kin_cat_dom"/>
</dbReference>
<evidence type="ECO:0000256" key="4">
    <source>
        <dbReference type="ARBA" id="ARBA00022840"/>
    </source>
</evidence>
<proteinExistence type="inferred from homology"/>
<dbReference type="InterPro" id="IPR023660">
    <property type="entry name" value="Arg_Kinase"/>
</dbReference>
<sequence length="368" mass="41071">MLITPLIEAKAELTDGGLAPEPIVLSTRIRLARNLSGEAFPGWGDSSQRVDILERCLDKLSRLPAFKDGTFLQISDLTELEKQVLVERHLVSRELIESEDATGVFIAPSQQLAVMINEEDHLRLQCMRSGFNFRKAWEEADATDSEMEDQLDYAFSDEYGYLTACPTNVGTGLRASAMLHLPGLVMCQHMEKVVRMVNQLGLAVRGSLGEGSEATGSIFQISNQQTLGESEDQIIKRLITILHAIIEQETNARGVLLENQSTMLMDKIGRAYGILRNGHLLSSQEAVNLLSLMRLAVDLGIFPEEKRAHIDRLSMEIQPGHVQCSANADIEPELRDQIRATRIREQFASFPTLDFSRIQISPNLNQED</sequence>
<dbReference type="SUPFAM" id="SSF55931">
    <property type="entry name" value="Glutamine synthetase/guanido kinase"/>
    <property type="match status" value="1"/>
</dbReference>
<dbReference type="GO" id="GO:0005524">
    <property type="term" value="F:ATP binding"/>
    <property type="evidence" value="ECO:0007669"/>
    <property type="project" value="UniProtKB-UniRule"/>
</dbReference>
<evidence type="ECO:0000256" key="6">
    <source>
        <dbReference type="RuleBase" id="RU000505"/>
    </source>
</evidence>
<feature type="domain" description="Phosphagen kinase C-terminal" evidence="7">
    <location>
        <begin position="23"/>
        <end position="252"/>
    </location>
</feature>
<accession>A0A6B2LZ10</accession>
<evidence type="ECO:0000256" key="1">
    <source>
        <dbReference type="ARBA" id="ARBA00022679"/>
    </source>
</evidence>
<name>A0A6B2LZ10_9BACT</name>
<dbReference type="CDD" id="cd07930">
    <property type="entry name" value="bacterial_phosphagen_kinase"/>
    <property type="match status" value="1"/>
</dbReference>
<evidence type="ECO:0000256" key="5">
    <source>
        <dbReference type="PROSITE-ProRule" id="PRU00843"/>
    </source>
</evidence>
<dbReference type="AlphaFoldDB" id="A0A6B2LZ10"/>
<keyword evidence="1 5" id="KW-0808">Transferase</keyword>
<dbReference type="GO" id="GO:0004111">
    <property type="term" value="F:creatine kinase activity"/>
    <property type="evidence" value="ECO:0007669"/>
    <property type="project" value="InterPro"/>
</dbReference>
<dbReference type="PROSITE" id="PS51510">
    <property type="entry name" value="PHOSPHAGEN_KINASE_C"/>
    <property type="match status" value="1"/>
</dbReference>
<feature type="binding site" evidence="5">
    <location>
        <begin position="174"/>
        <end position="178"/>
    </location>
    <ligand>
        <name>ATP</name>
        <dbReference type="ChEBI" id="CHEBI:30616"/>
    </ligand>
</feature>
<comment type="caution">
    <text evidence="8">The sequence shown here is derived from an EMBL/GenBank/DDBJ whole genome shotgun (WGS) entry which is preliminary data.</text>
</comment>
<dbReference type="EMBL" id="JAAGNX010000001">
    <property type="protein sequence ID" value="NDV61174.1"/>
    <property type="molecule type" value="Genomic_DNA"/>
</dbReference>
<feature type="binding site" evidence="5">
    <location>
        <position position="123"/>
    </location>
    <ligand>
        <name>ATP</name>
        <dbReference type="ChEBI" id="CHEBI:30616"/>
    </ligand>
</feature>
<reference evidence="8 9" key="1">
    <citation type="submission" date="2020-02" db="EMBL/GenBank/DDBJ databases">
        <title>Albibacoteraceae fam. nov., the first described family within the subdivision 4 Verrucomicrobia.</title>
        <authorList>
            <person name="Xi F."/>
        </authorList>
    </citation>
    <scope>NUCLEOTIDE SEQUENCE [LARGE SCALE GENOMIC DNA]</scope>
    <source>
        <strain evidence="8 9">CK1056</strain>
    </source>
</reference>
<evidence type="ECO:0000256" key="2">
    <source>
        <dbReference type="ARBA" id="ARBA00022741"/>
    </source>
</evidence>
<dbReference type="GO" id="GO:0046314">
    <property type="term" value="P:phosphocreatine biosynthetic process"/>
    <property type="evidence" value="ECO:0007669"/>
    <property type="project" value="InterPro"/>
</dbReference>
<feature type="binding site" evidence="5">
    <location>
        <position position="89"/>
    </location>
    <ligand>
        <name>ATP</name>
        <dbReference type="ChEBI" id="CHEBI:30616"/>
    </ligand>
</feature>
<dbReference type="Proteomes" id="UP000478417">
    <property type="component" value="Unassembled WGS sequence"/>
</dbReference>
<keyword evidence="2 5" id="KW-0547">Nucleotide-binding</keyword>
<evidence type="ECO:0000256" key="3">
    <source>
        <dbReference type="ARBA" id="ARBA00022777"/>
    </source>
</evidence>
<evidence type="ECO:0000313" key="9">
    <source>
        <dbReference type="Proteomes" id="UP000478417"/>
    </source>
</evidence>
<protein>
    <submittedName>
        <fullName evidence="8">Protein arginine kinase</fullName>
    </submittedName>
</protein>
<evidence type="ECO:0000313" key="8">
    <source>
        <dbReference type="EMBL" id="NDV61174.1"/>
    </source>
</evidence>
<dbReference type="InterPro" id="IPR022414">
    <property type="entry name" value="ATP-guanido_PTrfase_cat"/>
</dbReference>
<feature type="binding site" evidence="5">
    <location>
        <begin position="205"/>
        <end position="210"/>
    </location>
    <ligand>
        <name>ATP</name>
        <dbReference type="ChEBI" id="CHEBI:30616"/>
    </ligand>
</feature>
<feature type="binding site" evidence="5">
    <location>
        <begin position="26"/>
        <end position="30"/>
    </location>
    <ligand>
        <name>ATP</name>
        <dbReference type="ChEBI" id="CHEBI:30616"/>
    </ligand>
</feature>
<dbReference type="Gene3D" id="3.30.590.10">
    <property type="entry name" value="Glutamine synthetase/guanido kinase, catalytic domain"/>
    <property type="match status" value="1"/>
</dbReference>
<dbReference type="PANTHER" id="PTHR11547:SF38">
    <property type="entry name" value="ARGININE KINASE 1-RELATED"/>
    <property type="match status" value="1"/>
</dbReference>
<organism evidence="8 9">
    <name type="scientific">Oceanipulchritudo coccoides</name>
    <dbReference type="NCBI Taxonomy" id="2706888"/>
    <lineage>
        <taxon>Bacteria</taxon>
        <taxon>Pseudomonadati</taxon>
        <taxon>Verrucomicrobiota</taxon>
        <taxon>Opitutia</taxon>
        <taxon>Puniceicoccales</taxon>
        <taxon>Oceanipulchritudinaceae</taxon>
        <taxon>Oceanipulchritudo</taxon>
    </lineage>
</organism>
<keyword evidence="3 5" id="KW-0418">Kinase</keyword>
<keyword evidence="4 5" id="KW-0067">ATP-binding</keyword>
<dbReference type="Pfam" id="PF00217">
    <property type="entry name" value="ATP-gua_Ptrans"/>
    <property type="match status" value="1"/>
</dbReference>
<dbReference type="InterPro" id="IPR000749">
    <property type="entry name" value="ATP-guanido_PTrfase"/>
</dbReference>